<dbReference type="EMBL" id="GBRH01165601">
    <property type="protein sequence ID" value="JAE32295.1"/>
    <property type="molecule type" value="Transcribed_RNA"/>
</dbReference>
<reference evidence="2" key="1">
    <citation type="submission" date="2014-09" db="EMBL/GenBank/DDBJ databases">
        <authorList>
            <person name="Magalhaes I.L.F."/>
            <person name="Oliveira U."/>
            <person name="Santos F.R."/>
            <person name="Vidigal T.H.D.A."/>
            <person name="Brescovit A.D."/>
            <person name="Santos A.J."/>
        </authorList>
    </citation>
    <scope>NUCLEOTIDE SEQUENCE</scope>
    <source>
        <tissue evidence="2">Shoot tissue taken approximately 20 cm above the soil surface</tissue>
    </source>
</reference>
<dbReference type="EMBL" id="GBRH01169452">
    <property type="protein sequence ID" value="JAE28444.1"/>
    <property type="molecule type" value="Transcribed_RNA"/>
</dbReference>
<dbReference type="AlphaFoldDB" id="A0A0A9H517"/>
<name>A0A0A9H517_ARUDO</name>
<accession>A0A0A9H517</accession>
<protein>
    <submittedName>
        <fullName evidence="2">Uncharacterized protein</fullName>
    </submittedName>
</protein>
<sequence length="55" mass="6563">MRHQIVRPYIFIQLLLIFGHENIVFLRDDFGPKRAATWNSTLSFMHSIFVLFLIV</sequence>
<evidence type="ECO:0000256" key="1">
    <source>
        <dbReference type="SAM" id="Phobius"/>
    </source>
</evidence>
<keyword evidence="1" id="KW-0812">Transmembrane</keyword>
<keyword evidence="1" id="KW-0472">Membrane</keyword>
<evidence type="ECO:0000313" key="2">
    <source>
        <dbReference type="EMBL" id="JAE32295.1"/>
    </source>
</evidence>
<organism evidence="2">
    <name type="scientific">Arundo donax</name>
    <name type="common">Giant reed</name>
    <name type="synonym">Donax arundinaceus</name>
    <dbReference type="NCBI Taxonomy" id="35708"/>
    <lineage>
        <taxon>Eukaryota</taxon>
        <taxon>Viridiplantae</taxon>
        <taxon>Streptophyta</taxon>
        <taxon>Embryophyta</taxon>
        <taxon>Tracheophyta</taxon>
        <taxon>Spermatophyta</taxon>
        <taxon>Magnoliopsida</taxon>
        <taxon>Liliopsida</taxon>
        <taxon>Poales</taxon>
        <taxon>Poaceae</taxon>
        <taxon>PACMAD clade</taxon>
        <taxon>Arundinoideae</taxon>
        <taxon>Arundineae</taxon>
        <taxon>Arundo</taxon>
    </lineage>
</organism>
<feature type="transmembrane region" description="Helical" evidence="1">
    <location>
        <begin position="6"/>
        <end position="24"/>
    </location>
</feature>
<proteinExistence type="predicted"/>
<feature type="transmembrane region" description="Helical" evidence="1">
    <location>
        <begin position="36"/>
        <end position="54"/>
    </location>
</feature>
<reference evidence="2" key="2">
    <citation type="journal article" date="2015" name="Data Brief">
        <title>Shoot transcriptome of the giant reed, Arundo donax.</title>
        <authorList>
            <person name="Barrero R.A."/>
            <person name="Guerrero F.D."/>
            <person name="Moolhuijzen P."/>
            <person name="Goolsby J.A."/>
            <person name="Tidwell J."/>
            <person name="Bellgard S.E."/>
            <person name="Bellgard M.I."/>
        </authorList>
    </citation>
    <scope>NUCLEOTIDE SEQUENCE</scope>
    <source>
        <tissue evidence="2">Shoot tissue taken approximately 20 cm above the soil surface</tissue>
    </source>
</reference>
<keyword evidence="1" id="KW-1133">Transmembrane helix</keyword>